<dbReference type="SUPFAM" id="SSF55874">
    <property type="entry name" value="ATPase domain of HSP90 chaperone/DNA topoisomerase II/histidine kinase"/>
    <property type="match status" value="1"/>
</dbReference>
<dbReference type="Proteomes" id="UP001212821">
    <property type="component" value="Chromosome"/>
</dbReference>
<dbReference type="CDD" id="cd16936">
    <property type="entry name" value="HATPase_RsbW-like"/>
    <property type="match status" value="1"/>
</dbReference>
<accession>A0ABY7Q3Y1</accession>
<keyword evidence="4" id="KW-1185">Reference proteome</keyword>
<evidence type="ECO:0000256" key="1">
    <source>
        <dbReference type="ARBA" id="ARBA00022527"/>
    </source>
</evidence>
<dbReference type="PANTHER" id="PTHR35526">
    <property type="entry name" value="ANTI-SIGMA-F FACTOR RSBW-RELATED"/>
    <property type="match status" value="1"/>
</dbReference>
<proteinExistence type="predicted"/>
<reference evidence="4" key="1">
    <citation type="submission" date="2022-12" db="EMBL/GenBank/DDBJ databases">
        <authorList>
            <person name="Mo P."/>
        </authorList>
    </citation>
    <scope>NUCLEOTIDE SEQUENCE [LARGE SCALE GENOMIC DNA]</scope>
    <source>
        <strain evidence="4">HUAS 3-15</strain>
    </source>
</reference>
<dbReference type="Pfam" id="PF13581">
    <property type="entry name" value="HATPase_c_2"/>
    <property type="match status" value="1"/>
</dbReference>
<dbReference type="RefSeq" id="WP_270144734.1">
    <property type="nucleotide sequence ID" value="NZ_CP115450.1"/>
</dbReference>
<dbReference type="EMBL" id="CP115450">
    <property type="protein sequence ID" value="WBP87365.1"/>
    <property type="molecule type" value="Genomic_DNA"/>
</dbReference>
<dbReference type="InterPro" id="IPR050267">
    <property type="entry name" value="Anti-sigma-factor_SerPK"/>
</dbReference>
<keyword evidence="3" id="KW-0547">Nucleotide-binding</keyword>
<evidence type="ECO:0000259" key="2">
    <source>
        <dbReference type="Pfam" id="PF13581"/>
    </source>
</evidence>
<evidence type="ECO:0000313" key="3">
    <source>
        <dbReference type="EMBL" id="WBP87365.1"/>
    </source>
</evidence>
<dbReference type="InterPro" id="IPR003594">
    <property type="entry name" value="HATPase_dom"/>
</dbReference>
<organism evidence="3 4">
    <name type="scientific">Kitasatospora cathayae</name>
    <dbReference type="NCBI Taxonomy" id="3004092"/>
    <lineage>
        <taxon>Bacteria</taxon>
        <taxon>Bacillati</taxon>
        <taxon>Actinomycetota</taxon>
        <taxon>Actinomycetes</taxon>
        <taxon>Kitasatosporales</taxon>
        <taxon>Streptomycetaceae</taxon>
        <taxon>Kitasatospora</taxon>
    </lineage>
</organism>
<gene>
    <name evidence="3" type="ORF">O1G21_16965</name>
</gene>
<keyword evidence="1" id="KW-0723">Serine/threonine-protein kinase</keyword>
<evidence type="ECO:0000313" key="4">
    <source>
        <dbReference type="Proteomes" id="UP001212821"/>
    </source>
</evidence>
<dbReference type="InterPro" id="IPR036890">
    <property type="entry name" value="HATPase_C_sf"/>
</dbReference>
<feature type="domain" description="Histidine kinase/HSP90-like ATPase" evidence="2">
    <location>
        <begin position="7"/>
        <end position="116"/>
    </location>
</feature>
<protein>
    <submittedName>
        <fullName evidence="3">ATP-binding protein</fullName>
    </submittedName>
</protein>
<sequence length="122" mass="13188">MRAFTPPDCSAARGELSSLLSTAGWPPSRISDAELAFHELFVNAWEHASSPAPLCTFSLSPLRLRVQVCDDSPVLPPPPDLPADPLALSGRGLHLVRALTHRFGAAPRKNGKVVWFELEPLA</sequence>
<name>A0ABY7Q3Y1_9ACTN</name>
<keyword evidence="1" id="KW-0808">Transferase</keyword>
<keyword evidence="3" id="KW-0067">ATP-binding</keyword>
<dbReference type="PANTHER" id="PTHR35526:SF3">
    <property type="entry name" value="ANTI-SIGMA-F FACTOR RSBW"/>
    <property type="match status" value="1"/>
</dbReference>
<dbReference type="GO" id="GO:0005524">
    <property type="term" value="F:ATP binding"/>
    <property type="evidence" value="ECO:0007669"/>
    <property type="project" value="UniProtKB-KW"/>
</dbReference>
<dbReference type="Gene3D" id="3.30.565.10">
    <property type="entry name" value="Histidine kinase-like ATPase, C-terminal domain"/>
    <property type="match status" value="1"/>
</dbReference>
<keyword evidence="1" id="KW-0418">Kinase</keyword>